<dbReference type="PIRSF" id="PIRSF005087">
    <property type="entry name" value="NrdI"/>
    <property type="match status" value="1"/>
</dbReference>
<comment type="caution">
    <text evidence="1">The sequence shown here is derived from an EMBL/GenBank/DDBJ whole genome shotgun (WGS) entry which is preliminary data.</text>
</comment>
<dbReference type="SUPFAM" id="SSF52218">
    <property type="entry name" value="Flavoproteins"/>
    <property type="match status" value="1"/>
</dbReference>
<dbReference type="Gene3D" id="3.40.50.360">
    <property type="match status" value="1"/>
</dbReference>
<proteinExistence type="predicted"/>
<dbReference type="PANTHER" id="PTHR37297">
    <property type="entry name" value="PROTEIN NRDI"/>
    <property type="match status" value="1"/>
</dbReference>
<accession>A0A511B2H7</accession>
<reference evidence="1 2" key="1">
    <citation type="submission" date="2019-07" db="EMBL/GenBank/DDBJ databases">
        <title>Whole genome shotgun sequence of Alkalibacterium kapii NBRC 103247.</title>
        <authorList>
            <person name="Hosoyama A."/>
            <person name="Uohara A."/>
            <person name="Ohji S."/>
            <person name="Ichikawa N."/>
        </authorList>
    </citation>
    <scope>NUCLEOTIDE SEQUENCE [LARGE SCALE GENOMIC DNA]</scope>
    <source>
        <strain evidence="1 2">NBRC 103247</strain>
    </source>
</reference>
<gene>
    <name evidence="1" type="primary">nrdI</name>
    <name evidence="1" type="ORF">AKA01nite_16390</name>
</gene>
<dbReference type="OrthoDB" id="350535at2"/>
<keyword evidence="2" id="KW-1185">Reference proteome</keyword>
<dbReference type="EMBL" id="BJUY01000026">
    <property type="protein sequence ID" value="GEK92017.1"/>
    <property type="molecule type" value="Genomic_DNA"/>
</dbReference>
<dbReference type="GO" id="GO:0010181">
    <property type="term" value="F:FMN binding"/>
    <property type="evidence" value="ECO:0007669"/>
    <property type="project" value="InterPro"/>
</dbReference>
<evidence type="ECO:0000313" key="2">
    <source>
        <dbReference type="Proteomes" id="UP000321662"/>
    </source>
</evidence>
<evidence type="ECO:0000313" key="1">
    <source>
        <dbReference type="EMBL" id="GEK92017.1"/>
    </source>
</evidence>
<dbReference type="RefSeq" id="WP_146924819.1">
    <property type="nucleotide sequence ID" value="NZ_BJUY01000026.1"/>
</dbReference>
<dbReference type="PANTHER" id="PTHR37297:SF1">
    <property type="entry name" value="PROTEIN NRDI"/>
    <property type="match status" value="1"/>
</dbReference>
<protein>
    <submittedName>
        <fullName evidence="1">Ribonucleotide reductase assembly protein NrdI</fullName>
    </submittedName>
</protein>
<dbReference type="Pfam" id="PF07972">
    <property type="entry name" value="Flavodoxin_NdrI"/>
    <property type="match status" value="1"/>
</dbReference>
<name>A0A511B2H7_9LACT</name>
<dbReference type="AlphaFoldDB" id="A0A511B2H7"/>
<dbReference type="Proteomes" id="UP000321662">
    <property type="component" value="Unassembled WGS sequence"/>
</dbReference>
<dbReference type="InterPro" id="IPR004465">
    <property type="entry name" value="RNR_NrdI"/>
</dbReference>
<organism evidence="1 2">
    <name type="scientific">Alkalibacterium kapii</name>
    <dbReference type="NCBI Taxonomy" id="426704"/>
    <lineage>
        <taxon>Bacteria</taxon>
        <taxon>Bacillati</taxon>
        <taxon>Bacillota</taxon>
        <taxon>Bacilli</taxon>
        <taxon>Lactobacillales</taxon>
        <taxon>Carnobacteriaceae</taxon>
        <taxon>Alkalibacterium</taxon>
    </lineage>
</organism>
<dbReference type="InterPro" id="IPR029039">
    <property type="entry name" value="Flavoprotein-like_sf"/>
</dbReference>
<sequence>MMIVFFSLTGQTRKFVNKLDMDVLELNPADPFVEMKESFIIVTPAYDKEVTEIWDDFLETGANLKWFKGVAGGGNLNFGQLFAFTAKDIAHDYNVPILHTFEFQGNEEDVIKLKEAVNDLGINQHKK</sequence>